<organism evidence="1 2">
    <name type="scientific">[Candida] arabinofermentans NRRL YB-2248</name>
    <dbReference type="NCBI Taxonomy" id="983967"/>
    <lineage>
        <taxon>Eukaryota</taxon>
        <taxon>Fungi</taxon>
        <taxon>Dikarya</taxon>
        <taxon>Ascomycota</taxon>
        <taxon>Saccharomycotina</taxon>
        <taxon>Pichiomycetes</taxon>
        <taxon>Pichiales</taxon>
        <taxon>Pichiaceae</taxon>
        <taxon>Ogataea</taxon>
        <taxon>Ogataea/Candida clade</taxon>
    </lineage>
</organism>
<dbReference type="EMBL" id="KV453858">
    <property type="protein sequence ID" value="ODV84213.1"/>
    <property type="molecule type" value="Genomic_DNA"/>
</dbReference>
<dbReference type="OrthoDB" id="5572844at2759"/>
<feature type="non-terminal residue" evidence="1">
    <location>
        <position position="152"/>
    </location>
</feature>
<dbReference type="Proteomes" id="UP000094801">
    <property type="component" value="Unassembled WGS sequence"/>
</dbReference>
<proteinExistence type="predicted"/>
<name>A0A1E4SXK0_9ASCO</name>
<evidence type="ECO:0000313" key="1">
    <source>
        <dbReference type="EMBL" id="ODV84213.1"/>
    </source>
</evidence>
<dbReference type="PANTHER" id="PTHR28027:SF1">
    <property type="entry name" value="CAMP INDEPENDENT REGULATORY PROTEIN (AFU_ORTHOLOGUE AFUA_3G09640)"/>
    <property type="match status" value="1"/>
</dbReference>
<protein>
    <recommendedName>
        <fullName evidence="3">cAMP-independent regulatory protein pac2</fullName>
    </recommendedName>
</protein>
<dbReference type="GO" id="GO:0003677">
    <property type="term" value="F:DNA binding"/>
    <property type="evidence" value="ECO:0007669"/>
    <property type="project" value="TreeGrafter"/>
</dbReference>
<evidence type="ECO:0000313" key="2">
    <source>
        <dbReference type="Proteomes" id="UP000094801"/>
    </source>
</evidence>
<sequence>ECYHGLIATPKDAVILLEASIRKVIPTVTRRLSDYERMGAIVSGAVFIWNESESRMKRWTDGKSWSASRVNGCFLIYKEMEHIPPNYKSFSYKKHGLLKQSFTITLKDGNKYHLISYLNSHHYDIAALKRPSMDENFANFDFDRSLYPESLL</sequence>
<keyword evidence="2" id="KW-1185">Reference proteome</keyword>
<feature type="non-terminal residue" evidence="1">
    <location>
        <position position="1"/>
    </location>
</feature>
<dbReference type="AlphaFoldDB" id="A0A1E4SXK0"/>
<gene>
    <name evidence="1" type="ORF">CANARDRAFT_182312</name>
</gene>
<dbReference type="PANTHER" id="PTHR28027">
    <property type="entry name" value="TRANSCRIPTIONAL REGULATOR MIT1"/>
    <property type="match status" value="1"/>
</dbReference>
<dbReference type="InterPro" id="IPR018608">
    <property type="entry name" value="Gti1/Pac2"/>
</dbReference>
<dbReference type="Pfam" id="PF09729">
    <property type="entry name" value="Gti1_Pac2"/>
    <property type="match status" value="1"/>
</dbReference>
<accession>A0A1E4SXK0</accession>
<evidence type="ECO:0008006" key="3">
    <source>
        <dbReference type="Google" id="ProtNLM"/>
    </source>
</evidence>
<reference evidence="2" key="1">
    <citation type="submission" date="2016-04" db="EMBL/GenBank/DDBJ databases">
        <title>Comparative genomics of biotechnologically important yeasts.</title>
        <authorList>
            <consortium name="DOE Joint Genome Institute"/>
            <person name="Riley R."/>
            <person name="Haridas S."/>
            <person name="Wolfe K.H."/>
            <person name="Lopes M.R."/>
            <person name="Hittinger C.T."/>
            <person name="Goker M."/>
            <person name="Salamov A."/>
            <person name="Wisecaver J."/>
            <person name="Long T.M."/>
            <person name="Aerts A.L."/>
            <person name="Barry K."/>
            <person name="Choi C."/>
            <person name="Clum A."/>
            <person name="Coughlan A.Y."/>
            <person name="Deshpande S."/>
            <person name="Douglass A.P."/>
            <person name="Hanson S.J."/>
            <person name="Klenk H.-P."/>
            <person name="Labutti K."/>
            <person name="Lapidus A."/>
            <person name="Lindquist E."/>
            <person name="Lipzen A."/>
            <person name="Meier-Kolthoff J.P."/>
            <person name="Ohm R.A."/>
            <person name="Otillar R.P."/>
            <person name="Pangilinan J."/>
            <person name="Peng Y."/>
            <person name="Rokas A."/>
            <person name="Rosa C.A."/>
            <person name="Scheuner C."/>
            <person name="Sibirny A.A."/>
            <person name="Slot J.C."/>
            <person name="Stielow J.B."/>
            <person name="Sun H."/>
            <person name="Kurtzman C.P."/>
            <person name="Blackwell M."/>
            <person name="Grigoriev I.V."/>
            <person name="Jeffries T.W."/>
        </authorList>
    </citation>
    <scope>NUCLEOTIDE SEQUENCE [LARGE SCALE GENOMIC DNA]</scope>
    <source>
        <strain evidence="2">NRRL YB-2248</strain>
    </source>
</reference>